<name>A0A1J1HWR0_9DIPT</name>
<protein>
    <submittedName>
        <fullName evidence="1">CLUMA_CG004655, isoform A</fullName>
    </submittedName>
</protein>
<organism evidence="1 2">
    <name type="scientific">Clunio marinus</name>
    <dbReference type="NCBI Taxonomy" id="568069"/>
    <lineage>
        <taxon>Eukaryota</taxon>
        <taxon>Metazoa</taxon>
        <taxon>Ecdysozoa</taxon>
        <taxon>Arthropoda</taxon>
        <taxon>Hexapoda</taxon>
        <taxon>Insecta</taxon>
        <taxon>Pterygota</taxon>
        <taxon>Neoptera</taxon>
        <taxon>Endopterygota</taxon>
        <taxon>Diptera</taxon>
        <taxon>Nematocera</taxon>
        <taxon>Chironomoidea</taxon>
        <taxon>Chironomidae</taxon>
        <taxon>Clunio</taxon>
    </lineage>
</organism>
<dbReference type="EMBL" id="CVRI01000020">
    <property type="protein sequence ID" value="CRK90966.1"/>
    <property type="molecule type" value="Genomic_DNA"/>
</dbReference>
<sequence length="25" mass="3089">MLRVCYLWEKCLKEAIKSILFMKNK</sequence>
<keyword evidence="2" id="KW-1185">Reference proteome</keyword>
<gene>
    <name evidence="1" type="ORF">CLUMA_CG004655</name>
</gene>
<reference evidence="1 2" key="1">
    <citation type="submission" date="2015-04" db="EMBL/GenBank/DDBJ databases">
        <authorList>
            <person name="Syromyatnikov M.Y."/>
            <person name="Popov V.N."/>
        </authorList>
    </citation>
    <scope>NUCLEOTIDE SEQUENCE [LARGE SCALE GENOMIC DNA]</scope>
</reference>
<accession>A0A1J1HWR0</accession>
<dbReference type="AlphaFoldDB" id="A0A1J1HWR0"/>
<evidence type="ECO:0000313" key="2">
    <source>
        <dbReference type="Proteomes" id="UP000183832"/>
    </source>
</evidence>
<proteinExistence type="predicted"/>
<dbReference type="Proteomes" id="UP000183832">
    <property type="component" value="Unassembled WGS sequence"/>
</dbReference>
<evidence type="ECO:0000313" key="1">
    <source>
        <dbReference type="EMBL" id="CRK90966.1"/>
    </source>
</evidence>